<evidence type="ECO:0000256" key="8">
    <source>
        <dbReference type="ARBA" id="ARBA00022793"/>
    </source>
</evidence>
<keyword evidence="10" id="KW-0627">Porphyrin biosynthesis</keyword>
<evidence type="ECO:0000256" key="5">
    <source>
        <dbReference type="ARBA" id="ARBA00012288"/>
    </source>
</evidence>
<dbReference type="UniPathway" id="UPA00251">
    <property type="reaction ID" value="UER00321"/>
</dbReference>
<dbReference type="FunFam" id="3.20.20.210:FF:000008">
    <property type="entry name" value="Uroporphyrinogen decarboxylase"/>
    <property type="match status" value="1"/>
</dbReference>
<accession>A0A482V9C4</accession>
<comment type="subunit">
    <text evidence="4">Homodimer.</text>
</comment>
<dbReference type="GO" id="GO:0006782">
    <property type="term" value="P:protoporphyrinogen IX biosynthetic process"/>
    <property type="evidence" value="ECO:0007669"/>
    <property type="project" value="UniProtKB-UniPathway"/>
</dbReference>
<evidence type="ECO:0000256" key="3">
    <source>
        <dbReference type="ARBA" id="ARBA00009935"/>
    </source>
</evidence>
<evidence type="ECO:0000256" key="10">
    <source>
        <dbReference type="ARBA" id="ARBA00023244"/>
    </source>
</evidence>
<dbReference type="Proteomes" id="UP000292052">
    <property type="component" value="Unassembled WGS sequence"/>
</dbReference>
<evidence type="ECO:0000256" key="1">
    <source>
        <dbReference type="ARBA" id="ARBA00004514"/>
    </source>
</evidence>
<organism evidence="15 16">
    <name type="scientific">Asbolus verrucosus</name>
    <name type="common">Desert ironclad beetle</name>
    <dbReference type="NCBI Taxonomy" id="1661398"/>
    <lineage>
        <taxon>Eukaryota</taxon>
        <taxon>Metazoa</taxon>
        <taxon>Ecdysozoa</taxon>
        <taxon>Arthropoda</taxon>
        <taxon>Hexapoda</taxon>
        <taxon>Insecta</taxon>
        <taxon>Pterygota</taxon>
        <taxon>Neoptera</taxon>
        <taxon>Endopterygota</taxon>
        <taxon>Coleoptera</taxon>
        <taxon>Polyphaga</taxon>
        <taxon>Cucujiformia</taxon>
        <taxon>Tenebrionidae</taxon>
        <taxon>Pimeliinae</taxon>
        <taxon>Asbolus</taxon>
    </lineage>
</organism>
<evidence type="ECO:0000259" key="14">
    <source>
        <dbReference type="PROSITE" id="PS00907"/>
    </source>
</evidence>
<evidence type="ECO:0000313" key="16">
    <source>
        <dbReference type="Proteomes" id="UP000292052"/>
    </source>
</evidence>
<sequence length="352" mass="40089">MGHETSRTLFTRLVSIQNWQNNKQLLLEFMEFRKEHSFFEICQKPELACEVTLMPIRRYDLDAAIIFSDILVIPQALGMIVEMKAGVGPVLPNPLTLENLHELNKDGAIDRLKYVGKAITLTRHKLEGKVPLFGFSGAPWTLMGYMIEGGGSKTLSKAKKWLYAHPEISHKLLQLLTDVIIDYLVMQVEAGAQILQIFDSNADLLNKDLYSKFCLPYLKEIRQGVCQKIQEKQLEQVPMMIKESFQVLFAKGAHYCLPEQADLGYEVLGIDWTMEPHVVKDLLKGKNVAVQGNLDPCALYAPKEELNKLVQNMINEFKSEKYIVNLGHGIYPDVSPDSLQNFIEIWDHIITK</sequence>
<dbReference type="PANTHER" id="PTHR21091">
    <property type="entry name" value="METHYLTETRAHYDROFOLATE:HOMOCYSTEINE METHYLTRANSFERASE RELATED"/>
    <property type="match status" value="1"/>
</dbReference>
<comment type="subcellular location">
    <subcellularLocation>
        <location evidence="1">Cytoplasm</location>
        <location evidence="1">Cytosol</location>
    </subcellularLocation>
</comment>
<gene>
    <name evidence="15" type="ORF">BDFB_000212</name>
</gene>
<keyword evidence="9" id="KW-0456">Lyase</keyword>
<evidence type="ECO:0000256" key="6">
    <source>
        <dbReference type="ARBA" id="ARBA00014308"/>
    </source>
</evidence>
<comment type="catalytic activity">
    <reaction evidence="13">
        <text>uroporphyrinogen III + 4 H(+) = coproporphyrinogen III + 4 CO2</text>
        <dbReference type="Rhea" id="RHEA:19865"/>
        <dbReference type="ChEBI" id="CHEBI:15378"/>
        <dbReference type="ChEBI" id="CHEBI:16526"/>
        <dbReference type="ChEBI" id="CHEBI:57308"/>
        <dbReference type="ChEBI" id="CHEBI:57309"/>
        <dbReference type="EC" id="4.1.1.37"/>
    </reaction>
    <physiologicalReaction direction="left-to-right" evidence="13">
        <dbReference type="Rhea" id="RHEA:19866"/>
    </physiologicalReaction>
</comment>
<dbReference type="InterPro" id="IPR038071">
    <property type="entry name" value="UROD/MetE-like_sf"/>
</dbReference>
<dbReference type="SUPFAM" id="SSF51726">
    <property type="entry name" value="UROD/MetE-like"/>
    <property type="match status" value="1"/>
</dbReference>
<dbReference type="Gene3D" id="3.20.20.210">
    <property type="match status" value="1"/>
</dbReference>
<comment type="pathway">
    <text evidence="2">Porphyrin-containing compound metabolism; protoporphyrin-IX biosynthesis; coproporphyrinogen-III from 5-aminolevulinate: step 4/4.</text>
</comment>
<dbReference type="NCBIfam" id="TIGR01464">
    <property type="entry name" value="hemE"/>
    <property type="match status" value="1"/>
</dbReference>
<dbReference type="EC" id="4.1.1.37" evidence="5"/>
<comment type="caution">
    <text evidence="15">The sequence shown here is derived from an EMBL/GenBank/DDBJ whole genome shotgun (WGS) entry which is preliminary data.</text>
</comment>
<dbReference type="OrthoDB" id="339900at2759"/>
<comment type="similarity">
    <text evidence="3">Belongs to the uroporphyrinogen decarboxylase family.</text>
</comment>
<feature type="domain" description="Uroporphyrinogen decarboxylase (URO-D)" evidence="14">
    <location>
        <begin position="133"/>
        <end position="149"/>
    </location>
</feature>
<reference evidence="15 16" key="1">
    <citation type="submission" date="2017-03" db="EMBL/GenBank/DDBJ databases">
        <title>Genome of the blue death feigning beetle - Asbolus verrucosus.</title>
        <authorList>
            <person name="Rider S.D."/>
        </authorList>
    </citation>
    <scope>NUCLEOTIDE SEQUENCE [LARGE SCALE GENOMIC DNA]</scope>
    <source>
        <strain evidence="15">Butters</strain>
        <tissue evidence="15">Head and leg muscle</tissue>
    </source>
</reference>
<dbReference type="Pfam" id="PF01208">
    <property type="entry name" value="URO-D"/>
    <property type="match status" value="1"/>
</dbReference>
<evidence type="ECO:0000256" key="4">
    <source>
        <dbReference type="ARBA" id="ARBA00011738"/>
    </source>
</evidence>
<keyword evidence="16" id="KW-1185">Reference proteome</keyword>
<dbReference type="EMBL" id="QDEB01124777">
    <property type="protein sequence ID" value="RZB39832.1"/>
    <property type="molecule type" value="Genomic_DNA"/>
</dbReference>
<evidence type="ECO:0000256" key="11">
    <source>
        <dbReference type="ARBA" id="ARBA00045708"/>
    </source>
</evidence>
<keyword evidence="8" id="KW-0210">Decarboxylase</keyword>
<dbReference type="CDD" id="cd00717">
    <property type="entry name" value="URO-D"/>
    <property type="match status" value="1"/>
</dbReference>
<dbReference type="AlphaFoldDB" id="A0A482V9C4"/>
<evidence type="ECO:0000256" key="7">
    <source>
        <dbReference type="ARBA" id="ARBA00022490"/>
    </source>
</evidence>
<dbReference type="PROSITE" id="PS00907">
    <property type="entry name" value="UROD_2"/>
    <property type="match status" value="1"/>
</dbReference>
<dbReference type="PANTHER" id="PTHR21091:SF169">
    <property type="entry name" value="UROPORPHYRINOGEN DECARBOXYLASE"/>
    <property type="match status" value="1"/>
</dbReference>
<comment type="function">
    <text evidence="11">Catalyzes the sequential decarboxylation of the four acetate side chains of uroporphyrinogen to form coproporphyrinogen and participates in the fifth step in the heme biosynthetic pathway. Isomer I or isomer III of uroporphyrinogen may serve as substrate, but only coproporphyrinogen III can ultimately be converted to heme. In vitro also decarboxylates pentacarboxylate porphyrinogen I.</text>
</comment>
<evidence type="ECO:0000256" key="2">
    <source>
        <dbReference type="ARBA" id="ARBA00004804"/>
    </source>
</evidence>
<dbReference type="InterPro" id="IPR000257">
    <property type="entry name" value="Uroporphyrinogen_deCOase"/>
</dbReference>
<protein>
    <recommendedName>
        <fullName evidence="6">Uroporphyrinogen decarboxylase</fullName>
        <ecNumber evidence="5">4.1.1.37</ecNumber>
    </recommendedName>
</protein>
<name>A0A482V9C4_ASBVE</name>
<evidence type="ECO:0000313" key="15">
    <source>
        <dbReference type="EMBL" id="RZB39832.1"/>
    </source>
</evidence>
<evidence type="ECO:0000256" key="13">
    <source>
        <dbReference type="ARBA" id="ARBA00048411"/>
    </source>
</evidence>
<comment type="catalytic activity">
    <reaction evidence="12">
        <text>uroporphyrinogen I + 4 H(+) = coproporphyrinogen I + 4 CO2</text>
        <dbReference type="Rhea" id="RHEA:31239"/>
        <dbReference type="ChEBI" id="CHEBI:15378"/>
        <dbReference type="ChEBI" id="CHEBI:16526"/>
        <dbReference type="ChEBI" id="CHEBI:62626"/>
        <dbReference type="ChEBI" id="CHEBI:62631"/>
    </reaction>
    <physiologicalReaction direction="left-to-right" evidence="12">
        <dbReference type="Rhea" id="RHEA:31240"/>
    </physiologicalReaction>
</comment>
<evidence type="ECO:0000256" key="12">
    <source>
        <dbReference type="ARBA" id="ARBA00047341"/>
    </source>
</evidence>
<dbReference type="STRING" id="1661398.A0A482V9C4"/>
<evidence type="ECO:0000256" key="9">
    <source>
        <dbReference type="ARBA" id="ARBA00023239"/>
    </source>
</evidence>
<dbReference type="InterPro" id="IPR006361">
    <property type="entry name" value="Uroporphyrinogen_deCO2ase_HemE"/>
</dbReference>
<dbReference type="GO" id="GO:0004853">
    <property type="term" value="F:uroporphyrinogen decarboxylase activity"/>
    <property type="evidence" value="ECO:0007669"/>
    <property type="project" value="UniProtKB-EC"/>
</dbReference>
<keyword evidence="7" id="KW-0963">Cytoplasm</keyword>
<proteinExistence type="inferred from homology"/>
<dbReference type="GO" id="GO:0005829">
    <property type="term" value="C:cytosol"/>
    <property type="evidence" value="ECO:0007669"/>
    <property type="project" value="UniProtKB-SubCell"/>
</dbReference>